<dbReference type="RefSeq" id="XP_017025049.1">
    <property type="nucleotide sequence ID" value="XM_017169560.3"/>
</dbReference>
<accession>A0A6P4INJ4</accession>
<feature type="chain" id="PRO_5028289063" evidence="2">
    <location>
        <begin position="25"/>
        <end position="73"/>
    </location>
</feature>
<keyword evidence="3" id="KW-1185">Reference proteome</keyword>
<reference evidence="3" key="1">
    <citation type="submission" date="2025-05" db="UniProtKB">
        <authorList>
            <consortium name="RefSeq"/>
        </authorList>
    </citation>
    <scope>NUCLEOTIDE SEQUENCE [LARGE SCALE GENOMIC DNA]</scope>
    <source>
        <strain evidence="3">14028-0561.14</strain>
    </source>
</reference>
<gene>
    <name evidence="4" type="primary">LOC108076634</name>
</gene>
<keyword evidence="2" id="KW-0732">Signal</keyword>
<protein>
    <submittedName>
        <fullName evidence="4">Uncharacterized protein</fullName>
    </submittedName>
</protein>
<dbReference type="GeneID" id="108076634"/>
<proteinExistence type="predicted"/>
<feature type="region of interest" description="Disordered" evidence="1">
    <location>
        <begin position="30"/>
        <end position="73"/>
    </location>
</feature>
<organism evidence="3 4">
    <name type="scientific">Drosophila kikkawai</name>
    <name type="common">Fruit fly</name>
    <dbReference type="NCBI Taxonomy" id="30033"/>
    <lineage>
        <taxon>Eukaryota</taxon>
        <taxon>Metazoa</taxon>
        <taxon>Ecdysozoa</taxon>
        <taxon>Arthropoda</taxon>
        <taxon>Hexapoda</taxon>
        <taxon>Insecta</taxon>
        <taxon>Pterygota</taxon>
        <taxon>Neoptera</taxon>
        <taxon>Endopterygota</taxon>
        <taxon>Diptera</taxon>
        <taxon>Brachycera</taxon>
        <taxon>Muscomorpha</taxon>
        <taxon>Ephydroidea</taxon>
        <taxon>Drosophilidae</taxon>
        <taxon>Drosophila</taxon>
        <taxon>Sophophora</taxon>
    </lineage>
</organism>
<evidence type="ECO:0000256" key="1">
    <source>
        <dbReference type="SAM" id="MobiDB-lite"/>
    </source>
</evidence>
<dbReference type="OrthoDB" id="7850048at2759"/>
<evidence type="ECO:0000313" key="4">
    <source>
        <dbReference type="RefSeq" id="XP_017025049.1"/>
    </source>
</evidence>
<dbReference type="Proteomes" id="UP001652661">
    <property type="component" value="Chromosome 2R"/>
</dbReference>
<dbReference type="AlphaFoldDB" id="A0A6P4INJ4"/>
<sequence length="73" mass="7824">MHLSQHIAVLFFWLCFALIGGGHGQPWRWGPASNSGPIGGPAWNGGHDESTDNIVLHANGNGNRGNSGGNWRY</sequence>
<evidence type="ECO:0000256" key="2">
    <source>
        <dbReference type="SAM" id="SignalP"/>
    </source>
</evidence>
<name>A0A6P4INJ4_DROKI</name>
<evidence type="ECO:0000313" key="3">
    <source>
        <dbReference type="Proteomes" id="UP001652661"/>
    </source>
</evidence>
<feature type="signal peptide" evidence="2">
    <location>
        <begin position="1"/>
        <end position="24"/>
    </location>
</feature>
<reference evidence="4" key="2">
    <citation type="submission" date="2025-08" db="UniProtKB">
        <authorList>
            <consortium name="RefSeq"/>
        </authorList>
    </citation>
    <scope>IDENTIFICATION</scope>
    <source>
        <strain evidence="4">14028-0561.14</strain>
        <tissue evidence="4">Whole fly</tissue>
    </source>
</reference>
<feature type="compositionally biased region" description="Gly residues" evidence="1">
    <location>
        <begin position="62"/>
        <end position="73"/>
    </location>
</feature>